<protein>
    <submittedName>
        <fullName evidence="5">Shikimate dehydrogenase</fullName>
        <ecNumber evidence="5">1.1.1.25</ecNumber>
    </submittedName>
</protein>
<dbReference type="GO" id="GO:0019632">
    <property type="term" value="P:shikimate metabolic process"/>
    <property type="evidence" value="ECO:0007669"/>
    <property type="project" value="TreeGrafter"/>
</dbReference>
<dbReference type="GO" id="GO:0009073">
    <property type="term" value="P:aromatic amino acid family biosynthetic process"/>
    <property type="evidence" value="ECO:0007669"/>
    <property type="project" value="UniProtKB-KW"/>
</dbReference>
<dbReference type="EC" id="1.1.1.25" evidence="5"/>
<reference evidence="5" key="2">
    <citation type="submission" date="2021-04" db="EMBL/GenBank/DDBJ databases">
        <authorList>
            <person name="Gilroy R."/>
        </authorList>
    </citation>
    <scope>NUCLEOTIDE SEQUENCE</scope>
    <source>
        <strain evidence="5">4376</strain>
    </source>
</reference>
<dbReference type="InterPro" id="IPR022893">
    <property type="entry name" value="Shikimate_DH_fam"/>
</dbReference>
<comment type="caution">
    <text evidence="5">The sequence shown here is derived from an EMBL/GenBank/DDBJ whole genome shotgun (WGS) entry which is preliminary data.</text>
</comment>
<organism evidence="5 6">
    <name type="scientific">Candidatus Corynebacterium gallistercoris</name>
    <dbReference type="NCBI Taxonomy" id="2838530"/>
    <lineage>
        <taxon>Bacteria</taxon>
        <taxon>Bacillati</taxon>
        <taxon>Actinomycetota</taxon>
        <taxon>Actinomycetes</taxon>
        <taxon>Mycobacteriales</taxon>
        <taxon>Corynebacteriaceae</taxon>
        <taxon>Corynebacterium</taxon>
    </lineage>
</organism>
<dbReference type="InterPro" id="IPR013708">
    <property type="entry name" value="Shikimate_DH-bd_N"/>
</dbReference>
<comment type="pathway">
    <text evidence="1">Metabolic intermediate biosynthesis; chorismate biosynthesis; chorismate from D-erythrose 4-phosphate and phosphoenolpyruvate: step 4/7.</text>
</comment>
<evidence type="ECO:0000259" key="4">
    <source>
        <dbReference type="Pfam" id="PF18317"/>
    </source>
</evidence>
<feature type="domain" description="SDH C-terminal" evidence="4">
    <location>
        <begin position="250"/>
        <end position="280"/>
    </location>
</feature>
<evidence type="ECO:0000259" key="3">
    <source>
        <dbReference type="Pfam" id="PF08501"/>
    </source>
</evidence>
<dbReference type="InterPro" id="IPR046346">
    <property type="entry name" value="Aminoacid_DH-like_N_sf"/>
</dbReference>
<feature type="domain" description="Shikimate dehydrogenase substrate binding N-terminal" evidence="3">
    <location>
        <begin position="16"/>
        <end position="98"/>
    </location>
</feature>
<evidence type="ECO:0000313" key="6">
    <source>
        <dbReference type="Proteomes" id="UP000824189"/>
    </source>
</evidence>
<dbReference type="GO" id="GO:0004764">
    <property type="term" value="F:shikimate 3-dehydrogenase (NADP+) activity"/>
    <property type="evidence" value="ECO:0007669"/>
    <property type="project" value="UniProtKB-EC"/>
</dbReference>
<dbReference type="SUPFAM" id="SSF51735">
    <property type="entry name" value="NAD(P)-binding Rossmann-fold domains"/>
    <property type="match status" value="1"/>
</dbReference>
<dbReference type="InterPro" id="IPR041121">
    <property type="entry name" value="SDH_C"/>
</dbReference>
<dbReference type="Pfam" id="PF08501">
    <property type="entry name" value="Shikimate_dh_N"/>
    <property type="match status" value="1"/>
</dbReference>
<keyword evidence="2" id="KW-0057">Aromatic amino acid biosynthesis</keyword>
<dbReference type="SUPFAM" id="SSF53223">
    <property type="entry name" value="Aminoacid dehydrogenase-like, N-terminal domain"/>
    <property type="match status" value="1"/>
</dbReference>
<evidence type="ECO:0000256" key="2">
    <source>
        <dbReference type="ARBA" id="ARBA00023141"/>
    </source>
</evidence>
<dbReference type="GO" id="GO:0050661">
    <property type="term" value="F:NADP binding"/>
    <property type="evidence" value="ECO:0007669"/>
    <property type="project" value="TreeGrafter"/>
</dbReference>
<dbReference type="PANTHER" id="PTHR21089:SF1">
    <property type="entry name" value="BIFUNCTIONAL 3-DEHYDROQUINATE DEHYDRATASE_SHIKIMATE DEHYDROGENASE, CHLOROPLASTIC"/>
    <property type="match status" value="1"/>
</dbReference>
<dbReference type="GO" id="GO:0009423">
    <property type="term" value="P:chorismate biosynthetic process"/>
    <property type="evidence" value="ECO:0007669"/>
    <property type="project" value="TreeGrafter"/>
</dbReference>
<gene>
    <name evidence="5" type="ORF">H9867_08465</name>
</gene>
<sequence length="287" mass="29925">MPATDFLALEGPKCAVLGQPIAHSLSPVLHSAGYRALGLEFSYVRIEAGQARDVRRLLEAADDQVRGFSVTMPIKQDALELSDVATERALQIGSANTLVPTAEGGWLADNTDVDGVTACLVSLQRQGVVIDGTKAVVVGNGGTARPAVAALAAAGVQAVTVLARSERALNLQALVESCGMEFRWARFDDPSVKEMCAECSVAISTVPDHAASGLTHALLAAGAIIDVVYDPYPTTLLSAARAAGLPHADGLRMLAGQAEEQFRLFTGHPAPQGLMLEAVLQARPHGS</sequence>
<dbReference type="Gene3D" id="3.40.50.720">
    <property type="entry name" value="NAD(P)-binding Rossmann-like Domain"/>
    <property type="match status" value="1"/>
</dbReference>
<dbReference type="EMBL" id="DXFZ01000103">
    <property type="protein sequence ID" value="HIW96492.1"/>
    <property type="molecule type" value="Genomic_DNA"/>
</dbReference>
<name>A0A9D1UQM7_9CORY</name>
<evidence type="ECO:0000256" key="1">
    <source>
        <dbReference type="ARBA" id="ARBA00004871"/>
    </source>
</evidence>
<dbReference type="Proteomes" id="UP000824189">
    <property type="component" value="Unassembled WGS sequence"/>
</dbReference>
<proteinExistence type="predicted"/>
<accession>A0A9D1UQM7</accession>
<keyword evidence="5" id="KW-0560">Oxidoreductase</keyword>
<reference evidence="5" key="1">
    <citation type="journal article" date="2021" name="PeerJ">
        <title>Extensive microbial diversity within the chicken gut microbiome revealed by metagenomics and culture.</title>
        <authorList>
            <person name="Gilroy R."/>
            <person name="Ravi A."/>
            <person name="Getino M."/>
            <person name="Pursley I."/>
            <person name="Horton D.L."/>
            <person name="Alikhan N.F."/>
            <person name="Baker D."/>
            <person name="Gharbi K."/>
            <person name="Hall N."/>
            <person name="Watson M."/>
            <person name="Adriaenssens E.M."/>
            <person name="Foster-Nyarko E."/>
            <person name="Jarju S."/>
            <person name="Secka A."/>
            <person name="Antonio M."/>
            <person name="Oren A."/>
            <person name="Chaudhuri R.R."/>
            <person name="La Ragione R."/>
            <person name="Hildebrand F."/>
            <person name="Pallen M.J."/>
        </authorList>
    </citation>
    <scope>NUCLEOTIDE SEQUENCE</scope>
    <source>
        <strain evidence="5">4376</strain>
    </source>
</reference>
<dbReference type="NCBIfam" id="NF001311">
    <property type="entry name" value="PRK00258.1-3"/>
    <property type="match status" value="1"/>
</dbReference>
<dbReference type="PANTHER" id="PTHR21089">
    <property type="entry name" value="SHIKIMATE DEHYDROGENASE"/>
    <property type="match status" value="1"/>
</dbReference>
<dbReference type="InterPro" id="IPR036291">
    <property type="entry name" value="NAD(P)-bd_dom_sf"/>
</dbReference>
<dbReference type="GO" id="GO:0005829">
    <property type="term" value="C:cytosol"/>
    <property type="evidence" value="ECO:0007669"/>
    <property type="project" value="TreeGrafter"/>
</dbReference>
<dbReference type="AlphaFoldDB" id="A0A9D1UQM7"/>
<evidence type="ECO:0000313" key="5">
    <source>
        <dbReference type="EMBL" id="HIW96492.1"/>
    </source>
</evidence>
<dbReference type="Gene3D" id="3.40.50.10860">
    <property type="entry name" value="Leucine Dehydrogenase, chain A, domain 1"/>
    <property type="match status" value="1"/>
</dbReference>
<dbReference type="Pfam" id="PF18317">
    <property type="entry name" value="SDH_C"/>
    <property type="match status" value="1"/>
</dbReference>
<keyword evidence="2" id="KW-0028">Amino-acid biosynthesis</keyword>